<keyword evidence="3" id="KW-0378">Hydrolase</keyword>
<sequence>MNTIISMLLVAISGTALAQTNYDEANVPPYTLPDPLLAEDGKSVRNISQWEKQRRPEILLLFSQYVYGHTLGGDTLAHKVIAVDKQALGGLATRKEVVIYLTADHSRPLHVLIYLPNNRSGAVPVFMGLNYAGNQGVSADPGIRITTRWTRFAKQPGFPDGYANAQSRGVYASRWPIELILSRGYGIVTSYYGDLQVDRPDIDTMDDSFHRWFAQQTGKQQDSSSWGAIGVWAWGLSRMLDYLEEDRDVDSKRVAVIGHSRLGKTALWAAAQDQRFAMAISNNSGEGGAAIARRAYGERIEDLNRSFPHWFNGNFKQFDGKEDQLPVDFHELLSLIAPRPLYVASGSEDLWADPQGEYLSLYHAGPVYRLYKQPVLQDAEPPVVGEVRTVGNLGYHNRPGKHDINRYDWERYLDFADKHL</sequence>
<dbReference type="InterPro" id="IPR054579">
    <property type="entry name" value="GCE-like_dom"/>
</dbReference>
<evidence type="ECO:0000256" key="3">
    <source>
        <dbReference type="ARBA" id="ARBA00022801"/>
    </source>
</evidence>
<evidence type="ECO:0000313" key="7">
    <source>
        <dbReference type="Proteomes" id="UP000198670"/>
    </source>
</evidence>
<dbReference type="OrthoDB" id="9809261at2"/>
<evidence type="ECO:0000313" key="6">
    <source>
        <dbReference type="EMBL" id="SFJ70075.1"/>
    </source>
</evidence>
<dbReference type="AlphaFoldDB" id="A0A1I3TGS1"/>
<dbReference type="EMBL" id="FOQO01000012">
    <property type="protein sequence ID" value="SFJ70075.1"/>
    <property type="molecule type" value="Genomic_DNA"/>
</dbReference>
<evidence type="ECO:0000256" key="1">
    <source>
        <dbReference type="ARBA" id="ARBA00022487"/>
    </source>
</evidence>
<evidence type="ECO:0000259" key="5">
    <source>
        <dbReference type="Pfam" id="PF22244"/>
    </source>
</evidence>
<keyword evidence="1" id="KW-0719">Serine esterase</keyword>
<reference evidence="6 7" key="1">
    <citation type="submission" date="2016-10" db="EMBL/GenBank/DDBJ databases">
        <authorList>
            <person name="de Groot N.N."/>
        </authorList>
    </citation>
    <scope>NUCLEOTIDE SEQUENCE [LARGE SCALE GENOMIC DNA]</scope>
    <source>
        <strain evidence="6 7">RK1</strain>
    </source>
</reference>
<keyword evidence="2 4" id="KW-0732">Signal</keyword>
<dbReference type="SUPFAM" id="SSF53474">
    <property type="entry name" value="alpha/beta-Hydrolases"/>
    <property type="match status" value="1"/>
</dbReference>
<name>A0A1I3TGS1_9SPHI</name>
<gene>
    <name evidence="6" type="ORF">SAMN05444682_112170</name>
</gene>
<dbReference type="Pfam" id="PF22244">
    <property type="entry name" value="GCE_fung"/>
    <property type="match status" value="1"/>
</dbReference>
<dbReference type="Gene3D" id="3.40.50.1820">
    <property type="entry name" value="alpha/beta hydrolase"/>
    <property type="match status" value="1"/>
</dbReference>
<evidence type="ECO:0000256" key="2">
    <source>
        <dbReference type="ARBA" id="ARBA00022729"/>
    </source>
</evidence>
<feature type="domain" description="4-O-methyl-glucuronoyl methylesterase-like" evidence="5">
    <location>
        <begin position="223"/>
        <end position="369"/>
    </location>
</feature>
<feature type="signal peptide" evidence="4">
    <location>
        <begin position="1"/>
        <end position="18"/>
    </location>
</feature>
<feature type="chain" id="PRO_5011549792" description="4-O-methyl-glucuronoyl methylesterase-like domain-containing protein" evidence="4">
    <location>
        <begin position="19"/>
        <end position="420"/>
    </location>
</feature>
<dbReference type="RefSeq" id="WP_090630900.1">
    <property type="nucleotide sequence ID" value="NZ_FOQO01000012.1"/>
</dbReference>
<proteinExistence type="predicted"/>
<dbReference type="GO" id="GO:0052689">
    <property type="term" value="F:carboxylic ester hydrolase activity"/>
    <property type="evidence" value="ECO:0007669"/>
    <property type="project" value="UniProtKB-KW"/>
</dbReference>
<evidence type="ECO:0000256" key="4">
    <source>
        <dbReference type="SAM" id="SignalP"/>
    </source>
</evidence>
<keyword evidence="7" id="KW-1185">Reference proteome</keyword>
<protein>
    <recommendedName>
        <fullName evidence="5">4-O-methyl-glucuronoyl methylesterase-like domain-containing protein</fullName>
    </recommendedName>
</protein>
<dbReference type="InterPro" id="IPR029058">
    <property type="entry name" value="AB_hydrolase_fold"/>
</dbReference>
<accession>A0A1I3TGS1</accession>
<dbReference type="STRING" id="1477437.SAMN05444682_112170"/>
<organism evidence="6 7">
    <name type="scientific">Parapedobacter indicus</name>
    <dbReference type="NCBI Taxonomy" id="1477437"/>
    <lineage>
        <taxon>Bacteria</taxon>
        <taxon>Pseudomonadati</taxon>
        <taxon>Bacteroidota</taxon>
        <taxon>Sphingobacteriia</taxon>
        <taxon>Sphingobacteriales</taxon>
        <taxon>Sphingobacteriaceae</taxon>
        <taxon>Parapedobacter</taxon>
    </lineage>
</organism>
<dbReference type="Proteomes" id="UP000198670">
    <property type="component" value="Unassembled WGS sequence"/>
</dbReference>